<feature type="transmembrane region" description="Helical" evidence="6">
    <location>
        <begin position="246"/>
        <end position="265"/>
    </location>
</feature>
<evidence type="ECO:0000256" key="3">
    <source>
        <dbReference type="ARBA" id="ARBA00022692"/>
    </source>
</evidence>
<dbReference type="PANTHER" id="PTHR32322:SF2">
    <property type="entry name" value="EAMA DOMAIN-CONTAINING PROTEIN"/>
    <property type="match status" value="1"/>
</dbReference>
<dbReference type="InterPro" id="IPR000620">
    <property type="entry name" value="EamA_dom"/>
</dbReference>
<evidence type="ECO:0000256" key="6">
    <source>
        <dbReference type="SAM" id="Phobius"/>
    </source>
</evidence>
<accession>A0A1H9EE96</accession>
<name>A0A1H9EE96_9RHOB</name>
<feature type="transmembrane region" description="Helical" evidence="6">
    <location>
        <begin position="124"/>
        <end position="144"/>
    </location>
</feature>
<comment type="similarity">
    <text evidence="2">Belongs to the EamA transporter family.</text>
</comment>
<feature type="transmembrane region" description="Helical" evidence="6">
    <location>
        <begin position="36"/>
        <end position="57"/>
    </location>
</feature>
<dbReference type="SUPFAM" id="SSF103481">
    <property type="entry name" value="Multidrug resistance efflux transporter EmrE"/>
    <property type="match status" value="2"/>
</dbReference>
<dbReference type="RefSeq" id="WP_090269498.1">
    <property type="nucleotide sequence ID" value="NZ_FOEP01000005.1"/>
</dbReference>
<organism evidence="8 9">
    <name type="scientific">Thalassovita taeanensis</name>
    <dbReference type="NCBI Taxonomy" id="657014"/>
    <lineage>
        <taxon>Bacteria</taxon>
        <taxon>Pseudomonadati</taxon>
        <taxon>Pseudomonadota</taxon>
        <taxon>Alphaproteobacteria</taxon>
        <taxon>Rhodobacterales</taxon>
        <taxon>Roseobacteraceae</taxon>
        <taxon>Thalassovita</taxon>
    </lineage>
</organism>
<dbReference type="InterPro" id="IPR050638">
    <property type="entry name" value="AA-Vitamin_Transporters"/>
</dbReference>
<feature type="transmembrane region" description="Helical" evidence="6">
    <location>
        <begin position="69"/>
        <end position="86"/>
    </location>
</feature>
<feature type="transmembrane region" description="Helical" evidence="6">
    <location>
        <begin position="150"/>
        <end position="174"/>
    </location>
</feature>
<keyword evidence="4 6" id="KW-1133">Transmembrane helix</keyword>
<keyword evidence="3 6" id="KW-0812">Transmembrane</keyword>
<comment type="subcellular location">
    <subcellularLocation>
        <location evidence="1">Membrane</location>
        <topology evidence="1">Multi-pass membrane protein</topology>
    </subcellularLocation>
</comment>
<evidence type="ECO:0000256" key="5">
    <source>
        <dbReference type="ARBA" id="ARBA00023136"/>
    </source>
</evidence>
<feature type="domain" description="EamA" evidence="7">
    <location>
        <begin position="157"/>
        <end position="289"/>
    </location>
</feature>
<dbReference type="Pfam" id="PF00892">
    <property type="entry name" value="EamA"/>
    <property type="match status" value="2"/>
</dbReference>
<dbReference type="AlphaFoldDB" id="A0A1H9EE96"/>
<evidence type="ECO:0000256" key="2">
    <source>
        <dbReference type="ARBA" id="ARBA00007362"/>
    </source>
</evidence>
<dbReference type="Proteomes" id="UP000198634">
    <property type="component" value="Unassembled WGS sequence"/>
</dbReference>
<evidence type="ECO:0000313" key="9">
    <source>
        <dbReference type="Proteomes" id="UP000198634"/>
    </source>
</evidence>
<evidence type="ECO:0000256" key="1">
    <source>
        <dbReference type="ARBA" id="ARBA00004141"/>
    </source>
</evidence>
<feature type="transmembrane region" description="Helical" evidence="6">
    <location>
        <begin position="215"/>
        <end position="239"/>
    </location>
</feature>
<proteinExistence type="inferred from homology"/>
<feature type="transmembrane region" description="Helical" evidence="6">
    <location>
        <begin position="98"/>
        <end position="117"/>
    </location>
</feature>
<reference evidence="8 9" key="1">
    <citation type="submission" date="2016-10" db="EMBL/GenBank/DDBJ databases">
        <authorList>
            <person name="de Groot N.N."/>
        </authorList>
    </citation>
    <scope>NUCLEOTIDE SEQUENCE [LARGE SCALE GENOMIC DNA]</scope>
    <source>
        <strain evidence="8 9">DSM 22007</strain>
    </source>
</reference>
<keyword evidence="9" id="KW-1185">Reference proteome</keyword>
<dbReference type="GO" id="GO:0016020">
    <property type="term" value="C:membrane"/>
    <property type="evidence" value="ECO:0007669"/>
    <property type="project" value="UniProtKB-SubCell"/>
</dbReference>
<evidence type="ECO:0000259" key="7">
    <source>
        <dbReference type="Pfam" id="PF00892"/>
    </source>
</evidence>
<dbReference type="InterPro" id="IPR037185">
    <property type="entry name" value="EmrE-like"/>
</dbReference>
<protein>
    <submittedName>
        <fullName evidence="8">EamA-like transporter family protein</fullName>
    </submittedName>
</protein>
<evidence type="ECO:0000256" key="4">
    <source>
        <dbReference type="ARBA" id="ARBA00022989"/>
    </source>
</evidence>
<dbReference type="PANTHER" id="PTHR32322">
    <property type="entry name" value="INNER MEMBRANE TRANSPORTER"/>
    <property type="match status" value="1"/>
</dbReference>
<evidence type="ECO:0000313" key="8">
    <source>
        <dbReference type="EMBL" id="SEQ23991.1"/>
    </source>
</evidence>
<dbReference type="STRING" id="657014.SAMN04488092_10518"/>
<keyword evidence="5 6" id="KW-0472">Membrane</keyword>
<sequence length="309" mass="32508">MSADRALLLGILLLLGAGWGITWPLAKIAVSSGYQPFGLIFWQLVIAVLLLGGICLWRGRGLPWGRASLRIYLVVAIVGTVLPDMANYRAAVHLPSGILSVLASLGVLFSFPIALAMGNDRFSWVKLLGLCLGLVGVSLLVLPGTDLPQAAMLIFVPLAMIAPLSYALEGNLVARWDLGGLDSVQILFGASLLGVILVGPLVVLSGEWISPLPPYGAADVALLAASVIHALVYAGYVWLVGRAGSVYAAQIGYVVTGFGIFWAMVLLGEAYSTYFWAAMAVMLAGVFLVQPRRKEALVEAGGLSDTAST</sequence>
<feature type="domain" description="EamA" evidence="7">
    <location>
        <begin position="11"/>
        <end position="141"/>
    </location>
</feature>
<dbReference type="OrthoDB" id="8688375at2"/>
<dbReference type="EMBL" id="FOEP01000005">
    <property type="protein sequence ID" value="SEQ23991.1"/>
    <property type="molecule type" value="Genomic_DNA"/>
</dbReference>
<gene>
    <name evidence="8" type="ORF">SAMN04488092_10518</name>
</gene>
<feature type="transmembrane region" description="Helical" evidence="6">
    <location>
        <begin position="186"/>
        <end position="209"/>
    </location>
</feature>
<feature type="transmembrane region" description="Helical" evidence="6">
    <location>
        <begin position="271"/>
        <end position="289"/>
    </location>
</feature>